<dbReference type="EMBL" id="FNZH01000002">
    <property type="protein sequence ID" value="SEJ07565.1"/>
    <property type="molecule type" value="Genomic_DNA"/>
</dbReference>
<gene>
    <name evidence="2" type="ORF">SAMN05192553_102262</name>
</gene>
<sequence>MSLPRYRFFPFLLLLMAGAACRSLRVDNPPAPPEVPAASAAINLQLNIPLSSIANRINRQLSQQLIDEKGLELGDGLVADIHLEKTGNLSLAASDQGKLQLGMPVIADGTLRLEKRIFGQRVSTALPFEQALSPEIDFLPVLNKDWSFDIQDLEIRSLGKPLSFDVLGLQFDFEPLVKRQVVTIMENQLRDGALAALDFRRLAENFWDSFGKPRYIPNGISGNYVYPQPESLRIHQKLTPDQELQLGIGLTAEMVSQKDRPLATELAPLPALTLEEVTGNNLKITIPISLSFEEIASQLNETLADSLIVLDSKTRMRPGTISVSHLGDRLLVSMDFIGLREGKKDLAGQFYLAGKPVFDALKQQIFFTDIEFKVKTKNFLTNTVNWSKRRKIRKNLEKRAIFPIQEYLNEAETLLAQFGEWQSPVAQVLLEDPKIGITRIYPTRTDLVIHVQATGQLETRFFD</sequence>
<dbReference type="Proteomes" id="UP000199403">
    <property type="component" value="Unassembled WGS sequence"/>
</dbReference>
<reference evidence="3" key="1">
    <citation type="submission" date="2016-10" db="EMBL/GenBank/DDBJ databases">
        <authorList>
            <person name="Varghese N."/>
            <person name="Submissions S."/>
        </authorList>
    </citation>
    <scope>NUCLEOTIDE SEQUENCE [LARGE SCALE GENOMIC DNA]</scope>
    <source>
        <strain evidence="3">IBRC-M 10761</strain>
    </source>
</reference>
<keyword evidence="3" id="KW-1185">Reference proteome</keyword>
<evidence type="ECO:0000256" key="1">
    <source>
        <dbReference type="SAM" id="SignalP"/>
    </source>
</evidence>
<dbReference type="InterPro" id="IPR025515">
    <property type="entry name" value="DUF4403"/>
</dbReference>
<dbReference type="PROSITE" id="PS51257">
    <property type="entry name" value="PROKAR_LIPOPROTEIN"/>
    <property type="match status" value="1"/>
</dbReference>
<dbReference type="STRING" id="1416801.SAMN05192553_102262"/>
<name>A0A1H6W5K1_9BACT</name>
<dbReference type="OrthoDB" id="617059at2"/>
<feature type="signal peptide" evidence="1">
    <location>
        <begin position="1"/>
        <end position="22"/>
    </location>
</feature>
<keyword evidence="1" id="KW-0732">Signal</keyword>
<dbReference type="Pfam" id="PF14356">
    <property type="entry name" value="DUF4403"/>
    <property type="match status" value="1"/>
</dbReference>
<accession>A0A1H6W5K1</accession>
<dbReference type="RefSeq" id="WP_092170922.1">
    <property type="nucleotide sequence ID" value="NZ_FNZH01000002.1"/>
</dbReference>
<evidence type="ECO:0008006" key="4">
    <source>
        <dbReference type="Google" id="ProtNLM"/>
    </source>
</evidence>
<evidence type="ECO:0000313" key="2">
    <source>
        <dbReference type="EMBL" id="SEJ07565.1"/>
    </source>
</evidence>
<evidence type="ECO:0000313" key="3">
    <source>
        <dbReference type="Proteomes" id="UP000199403"/>
    </source>
</evidence>
<proteinExistence type="predicted"/>
<feature type="chain" id="PRO_5011599250" description="DUF4403 family protein" evidence="1">
    <location>
        <begin position="23"/>
        <end position="463"/>
    </location>
</feature>
<dbReference type="AlphaFoldDB" id="A0A1H6W5K1"/>
<protein>
    <recommendedName>
        <fullName evidence="4">DUF4403 family protein</fullName>
    </recommendedName>
</protein>
<organism evidence="2 3">
    <name type="scientific">Cyclobacterium xiamenense</name>
    <dbReference type="NCBI Taxonomy" id="1297121"/>
    <lineage>
        <taxon>Bacteria</taxon>
        <taxon>Pseudomonadati</taxon>
        <taxon>Bacteroidota</taxon>
        <taxon>Cytophagia</taxon>
        <taxon>Cytophagales</taxon>
        <taxon>Cyclobacteriaceae</taxon>
        <taxon>Cyclobacterium</taxon>
    </lineage>
</organism>